<feature type="non-terminal residue" evidence="2">
    <location>
        <position position="169"/>
    </location>
</feature>
<proteinExistence type="predicted"/>
<feature type="region of interest" description="Disordered" evidence="1">
    <location>
        <begin position="93"/>
        <end position="157"/>
    </location>
</feature>
<name>A0A9P7JRJ2_9AGAM</name>
<evidence type="ECO:0000256" key="1">
    <source>
        <dbReference type="SAM" id="MobiDB-lite"/>
    </source>
</evidence>
<dbReference type="AlphaFoldDB" id="A0A9P7JRJ2"/>
<sequence>FDSPGTFGHPTPESRSTFTFACPSPPPPLPPLNHPALSSYLKDKNVNNITPTALGFASDRSNSFPKRSSRIPSGIGDDFFVSLSMKFGRSVRRSASLPKVQDVFPPSSEEQPAAQRLRTRTISDNARPRRRNSASWSAQQATEGVNSSSNNAWPAEVSREMLRLSLGEG</sequence>
<reference evidence="2" key="1">
    <citation type="journal article" date="2020" name="New Phytol.">
        <title>Comparative genomics reveals dynamic genome evolution in host specialist ectomycorrhizal fungi.</title>
        <authorList>
            <person name="Lofgren L.A."/>
            <person name="Nguyen N.H."/>
            <person name="Vilgalys R."/>
            <person name="Ruytinx J."/>
            <person name="Liao H.L."/>
            <person name="Branco S."/>
            <person name="Kuo A."/>
            <person name="LaButti K."/>
            <person name="Lipzen A."/>
            <person name="Andreopoulos W."/>
            <person name="Pangilinan J."/>
            <person name="Riley R."/>
            <person name="Hundley H."/>
            <person name="Na H."/>
            <person name="Barry K."/>
            <person name="Grigoriev I.V."/>
            <person name="Stajich J.E."/>
            <person name="Kennedy P.G."/>
        </authorList>
    </citation>
    <scope>NUCLEOTIDE SEQUENCE</scope>
    <source>
        <strain evidence="2">FC423</strain>
    </source>
</reference>
<feature type="compositionally biased region" description="Pro residues" evidence="1">
    <location>
        <begin position="23"/>
        <end position="33"/>
    </location>
</feature>
<dbReference type="GeneID" id="64692536"/>
<keyword evidence="3" id="KW-1185">Reference proteome</keyword>
<feature type="compositionally biased region" description="Polar residues" evidence="1">
    <location>
        <begin position="133"/>
        <end position="152"/>
    </location>
</feature>
<protein>
    <submittedName>
        <fullName evidence="2">Uncharacterized protein</fullName>
    </submittedName>
</protein>
<accession>A0A9P7JRJ2</accession>
<feature type="region of interest" description="Disordered" evidence="1">
    <location>
        <begin position="1"/>
        <end position="35"/>
    </location>
</feature>
<dbReference type="Proteomes" id="UP000823399">
    <property type="component" value="Unassembled WGS sequence"/>
</dbReference>
<organism evidence="2 3">
    <name type="scientific">Suillus discolor</name>
    <dbReference type="NCBI Taxonomy" id="1912936"/>
    <lineage>
        <taxon>Eukaryota</taxon>
        <taxon>Fungi</taxon>
        <taxon>Dikarya</taxon>
        <taxon>Basidiomycota</taxon>
        <taxon>Agaricomycotina</taxon>
        <taxon>Agaricomycetes</taxon>
        <taxon>Agaricomycetidae</taxon>
        <taxon>Boletales</taxon>
        <taxon>Suillineae</taxon>
        <taxon>Suillaceae</taxon>
        <taxon>Suillus</taxon>
    </lineage>
</organism>
<evidence type="ECO:0000313" key="2">
    <source>
        <dbReference type="EMBL" id="KAG2102261.1"/>
    </source>
</evidence>
<dbReference type="OrthoDB" id="3266087at2759"/>
<feature type="non-terminal residue" evidence="2">
    <location>
        <position position="1"/>
    </location>
</feature>
<evidence type="ECO:0000313" key="3">
    <source>
        <dbReference type="Proteomes" id="UP000823399"/>
    </source>
</evidence>
<dbReference type="EMBL" id="JABBWM010000048">
    <property type="protein sequence ID" value="KAG2102261.1"/>
    <property type="molecule type" value="Genomic_DNA"/>
</dbReference>
<dbReference type="RefSeq" id="XP_041290127.1">
    <property type="nucleotide sequence ID" value="XM_041430277.1"/>
</dbReference>
<gene>
    <name evidence="2" type="ORF">F5147DRAFT_543092</name>
</gene>
<comment type="caution">
    <text evidence="2">The sequence shown here is derived from an EMBL/GenBank/DDBJ whole genome shotgun (WGS) entry which is preliminary data.</text>
</comment>